<feature type="domain" description="IPT/TIG" evidence="2">
    <location>
        <begin position="417"/>
        <end position="498"/>
    </location>
</feature>
<feature type="transmembrane region" description="Helical" evidence="1">
    <location>
        <begin position="1777"/>
        <end position="1797"/>
    </location>
</feature>
<protein>
    <recommendedName>
        <fullName evidence="2">IPT/TIG domain-containing protein</fullName>
    </recommendedName>
</protein>
<evidence type="ECO:0000313" key="4">
    <source>
        <dbReference type="Proteomes" id="UP000245166"/>
    </source>
</evidence>
<sequence length="1806" mass="177172">MESLSPTSGPVAGGTTVTVTGTDLVAGSVVTVDGIAVPAADVTVVSDTELTYVSPAHPAGAVDVTVTTPGGTSGPLTFTYLDFPTVTDLIPTSGPVAGGTGVTVTGTGFVPGAVVTIDGVAVAPIAVTVLSSTQLVFSTPPHAAGPVAVTVITPGGTSNPGTFTYLDIPTATSLDPTAGPVAGGTPVTVTGTNLAPGSVVSVDGVDVETEVGEDGTTVSFVTPEHAAGPVDVVVTTPGGVTAPLTFTYVDVPTAISLDPTAGPVAGGTEVTLTGTNLVPGSVVSVDGVDVPTVVGEDGTTVSFVTPEHEAGPVDVVVTTPGGVTEPLTFTYVDVPTATSLDPTAGPVAGGTPVTVTGTNFVPGSVVSIDGVDVETEVGEDGTTVSFVTPEHAAGPVEVVVTTPGGVTAPLTFTYVDVPTAISLDPTAGPIAGGTPVTVTGTNFVPGSVVSIDGVDVETTVGEDGTTVSFVTPEHDAGPVDVVVTTPGGVTAPLTFTYVDVPTAISLDPTAGPVAGNTEVTVTGTNFVPGSVVSIDGVDVETTVGEDGTTVSFVTPVHEAGPVDVVVTTPGGVTEPLTFTYVDVPTAISLDPTAGPVAGGTPVTVTGTNFVPGSVVSIDGESVETTVGEDGTTVSFVTPEHEAGPVDVVVTTPGGVTAPLTFTYVDVPTAISLDPTAGPVAGGTPVTVTGTNFVPGSVVSIDGVDVETEVGEDETTVSFVTPPHAAGPVEVVVTTPGGVTAPLTFTYVDVPTATSLVPDAGPVAGGNIVRINGSVLEAGTVQVGGETAVVVARAVDGTWIDFVAPAQEAGPQPVTVTTAGGVTAPLTYTYVDVPTAISLDPTAGPVAGGTEVTVTGTNFVPGSVVSIDGVPVETEVGEGGTTVSFVTPPHEAGPVDVVVTTPGGETEPLTFTYVDVPTAISLDPTAGPVAGGTEVTVTGTNFVPGSVVSIDGVPVETEVGEGGTTVSFVTPPHEAGPVDVVVTTPGGETEPLTFTYVDVPTATSLDPTAGPVAGGTPVTVTGTNFVPGSVVSIDGVGVETELGEDGTTVSFVTPPHEAGPVGVVVTTPGGVTSPLTFTYVNVPTAISLDPTAGPVAGGTPVTVTGTNLVPGSVVSIDGVDVPTVIGEDGTTASFVTPPHEAGPVDVVVTTPGGVTAPLTFTYVDVPTAISLDPTAGPVAGGTPVTVTGTNFVPGSVVSIDGVPVDTELGEGGTTVSFVTPAHAAGPVDVVVTTPGGVTAPLTFTYVDVPTAISLDPTAGPVAGGTPVTVTGTNFVPGSVVSIDGVSVETEVGEDGTTVSFVTPEHEVGPVDVVVTTPGGTTAPLTFTYVDVPTATSLDPTAGPVAGGTPVTVTGTNFVPGSVVSIDGVSVETEVGEDGTTVSFVTPPHEAGPVDVVVTTPGGVTTPLTFTYVDVPTTGSLAPEVGPVAGGTEVTVRGANFTADSVVTIDESEVTPTVVDGEGTSLTFLTPPHAAGPVPVSVTTPGGSTEPLTFTYVEGPVVPTAASLTPAFGPVVGGTEVTVAGSDFGEGSVVVIDGLEVEPTAVNEEGTSLTFLTPAHEAGHVPVTVTTASGTSAPLTYTYVNLEVVVDGPGVPGGTVPVTGECWPPGATVTVQLQTPAGVNVGAPVTVVTDEDCTFEVDLPIGGTTPAGGYQVVVTDELGNSTVVPVQVVNPALTIDRARQSRSAGESNTVRGSAWEPGVGVVLMTYSTPRSLGTVIPLADGTFAVTFDTRGYEIGTHTVQATQTRSNGQVVVRQVTFEITAATRSGGGLATTGAGVLPVAIGALVLISAGAGLMVRRRQQGGRV</sequence>
<comment type="caution">
    <text evidence="3">The sequence shown here is derived from an EMBL/GenBank/DDBJ whole genome shotgun (WGS) entry which is preliminary data.</text>
</comment>
<dbReference type="InterPro" id="IPR014756">
    <property type="entry name" value="Ig_E-set"/>
</dbReference>
<feature type="domain" description="IPT/TIG" evidence="2">
    <location>
        <begin position="1500"/>
        <end position="1582"/>
    </location>
</feature>
<dbReference type="RefSeq" id="WP_109230170.1">
    <property type="nucleotide sequence ID" value="NZ_PYHR01000002.1"/>
</dbReference>
<feature type="domain" description="IPT/TIG" evidence="2">
    <location>
        <begin position="2"/>
        <end position="81"/>
    </location>
</feature>
<dbReference type="Pfam" id="PF01833">
    <property type="entry name" value="TIG"/>
    <property type="match status" value="19"/>
</dbReference>
<feature type="domain" description="IPT/TIG" evidence="2">
    <location>
        <begin position="666"/>
        <end position="747"/>
    </location>
</feature>
<feature type="domain" description="IPT/TIG" evidence="2">
    <location>
        <begin position="500"/>
        <end position="581"/>
    </location>
</feature>
<feature type="domain" description="IPT/TIG" evidence="2">
    <location>
        <begin position="998"/>
        <end position="1079"/>
    </location>
</feature>
<dbReference type="GO" id="GO:0005975">
    <property type="term" value="P:carbohydrate metabolic process"/>
    <property type="evidence" value="ECO:0007669"/>
    <property type="project" value="UniProtKB-ARBA"/>
</dbReference>
<feature type="domain" description="IPT/TIG" evidence="2">
    <location>
        <begin position="1081"/>
        <end position="1162"/>
    </location>
</feature>
<dbReference type="CDD" id="cd00102">
    <property type="entry name" value="IPT"/>
    <property type="match status" value="16"/>
</dbReference>
<evidence type="ECO:0000259" key="2">
    <source>
        <dbReference type="SMART" id="SM00429"/>
    </source>
</evidence>
<feature type="domain" description="IPT/TIG" evidence="2">
    <location>
        <begin position="1330"/>
        <end position="1411"/>
    </location>
</feature>
<dbReference type="GO" id="GO:0017154">
    <property type="term" value="F:semaphorin receptor activity"/>
    <property type="evidence" value="ECO:0007669"/>
    <property type="project" value="InterPro"/>
</dbReference>
<keyword evidence="1" id="KW-0472">Membrane</keyword>
<name>A0A2U1ZXS9_9MICO</name>
<feature type="domain" description="IPT/TIG" evidence="2">
    <location>
        <begin position="251"/>
        <end position="332"/>
    </location>
</feature>
<dbReference type="EMBL" id="PYHR01000002">
    <property type="protein sequence ID" value="PWD51789.1"/>
    <property type="molecule type" value="Genomic_DNA"/>
</dbReference>
<dbReference type="Proteomes" id="UP000245166">
    <property type="component" value="Unassembled WGS sequence"/>
</dbReference>
<keyword evidence="1" id="KW-1133">Transmembrane helix</keyword>
<feature type="domain" description="IPT/TIG" evidence="2">
    <location>
        <begin position="749"/>
        <end position="830"/>
    </location>
</feature>
<feature type="domain" description="IPT/TIG" evidence="2">
    <location>
        <begin position="334"/>
        <end position="415"/>
    </location>
</feature>
<dbReference type="InterPro" id="IPR013783">
    <property type="entry name" value="Ig-like_fold"/>
</dbReference>
<keyword evidence="4" id="KW-1185">Reference proteome</keyword>
<feature type="domain" description="IPT/TIG" evidence="2">
    <location>
        <begin position="915"/>
        <end position="996"/>
    </location>
</feature>
<feature type="domain" description="IPT/TIG" evidence="2">
    <location>
        <begin position="83"/>
        <end position="166"/>
    </location>
</feature>
<keyword evidence="1" id="KW-0812">Transmembrane</keyword>
<dbReference type="SMART" id="SM00429">
    <property type="entry name" value="IPT"/>
    <property type="match status" value="19"/>
</dbReference>
<feature type="domain" description="IPT/TIG" evidence="2">
    <location>
        <begin position="583"/>
        <end position="664"/>
    </location>
</feature>
<dbReference type="Gene3D" id="2.60.40.10">
    <property type="entry name" value="Immunoglobulins"/>
    <property type="match status" value="19"/>
</dbReference>
<dbReference type="OrthoDB" id="5479351at2"/>
<gene>
    <name evidence="3" type="ORF">C8046_15185</name>
</gene>
<feature type="domain" description="IPT/TIG" evidence="2">
    <location>
        <begin position="832"/>
        <end position="913"/>
    </location>
</feature>
<dbReference type="PANTHER" id="PTHR22625:SF70">
    <property type="entry name" value="PLEXIN A, ISOFORM A"/>
    <property type="match status" value="1"/>
</dbReference>
<feature type="domain" description="IPT/TIG" evidence="2">
    <location>
        <begin position="168"/>
        <end position="249"/>
    </location>
</feature>
<dbReference type="SUPFAM" id="SSF81296">
    <property type="entry name" value="E set domains"/>
    <property type="match status" value="19"/>
</dbReference>
<feature type="domain" description="IPT/TIG" evidence="2">
    <location>
        <begin position="1413"/>
        <end position="1495"/>
    </location>
</feature>
<dbReference type="InterPro" id="IPR031148">
    <property type="entry name" value="Plexin"/>
</dbReference>
<evidence type="ECO:0000256" key="1">
    <source>
        <dbReference type="SAM" id="Phobius"/>
    </source>
</evidence>
<evidence type="ECO:0000313" key="3">
    <source>
        <dbReference type="EMBL" id="PWD51789.1"/>
    </source>
</evidence>
<dbReference type="PANTHER" id="PTHR22625">
    <property type="entry name" value="PLEXIN"/>
    <property type="match status" value="1"/>
</dbReference>
<accession>A0A2U1ZXS9</accession>
<feature type="domain" description="IPT/TIG" evidence="2">
    <location>
        <begin position="1164"/>
        <end position="1245"/>
    </location>
</feature>
<feature type="domain" description="IPT/TIG" evidence="2">
    <location>
        <begin position="1247"/>
        <end position="1328"/>
    </location>
</feature>
<reference evidence="3 4" key="1">
    <citation type="submission" date="2018-03" db="EMBL/GenBank/DDBJ databases">
        <title>Genome assembly of novel Miniimonas species PCH200.</title>
        <authorList>
            <person name="Thakur V."/>
            <person name="Kumar V."/>
            <person name="Singh D."/>
        </authorList>
    </citation>
    <scope>NUCLEOTIDE SEQUENCE [LARGE SCALE GENOMIC DNA]</scope>
    <source>
        <strain evidence="3 4">PCH200</strain>
    </source>
</reference>
<proteinExistence type="predicted"/>
<dbReference type="InterPro" id="IPR002909">
    <property type="entry name" value="IPT_dom"/>
</dbReference>
<organism evidence="3 4">
    <name type="scientific">Serinibacter arcticus</name>
    <dbReference type="NCBI Taxonomy" id="1655435"/>
    <lineage>
        <taxon>Bacteria</taxon>
        <taxon>Bacillati</taxon>
        <taxon>Actinomycetota</taxon>
        <taxon>Actinomycetes</taxon>
        <taxon>Micrococcales</taxon>
        <taxon>Beutenbergiaceae</taxon>
        <taxon>Serinibacter</taxon>
    </lineage>
</organism>